<sequence length="552" mass="64071">MAYSDWKEIKVDVSDILLDYDNPRVFIDDFTQENLLRFLVDEDESIELANQIYLNRGLPLAEKPVVTLEKGKYIVLEGNRRISACKLLLDPHLLTDKETTKIPKIDTEMENYLRDFPVVLAPDRNSAEAFITMRHSGDRSVKKWSTIATTKRFVNRYKKGESINHIARVLNEKTGDVRKGIRFFYFLEFIRNEIEWNEEDKHRLEIYKMETTKLDRFLPFSRKAKDILKIGFAPDQHIKTELPMDVFKAALKNIISRIYLKNEIDTRTNMNIVFNSEVIEMCKLPSTGEIDRKITVNESNGTISIEKAGEGTKEEHVGEKEAISTEGTKKEHVGEKGTVSTEGIKEGHVGEKGGTISTEGVEEGSTKIKESAPTEGIIRAANDVSKYVNLTGAYAFTNKYQKNQRINALIKEIKSNKYKENRMGSMYLIRSLLETYTHEYIDYFVKDDKKEYRIKGIARDRTKRNQKLRELIYNNIKDHLKKFYPQYEEEIELIEITFTENNNAATTRIINFYIHSQTQVPDFQELLDAWKKVSTILKCLDEILFTNKFLSN</sequence>
<name>A0ABQ2NV07_9BACI</name>
<feature type="compositionally biased region" description="Basic and acidic residues" evidence="1">
    <location>
        <begin position="307"/>
        <end position="335"/>
    </location>
</feature>
<dbReference type="Proteomes" id="UP000641206">
    <property type="component" value="Unassembled WGS sequence"/>
</dbReference>
<gene>
    <name evidence="2" type="ORF">GCM10011346_22640</name>
</gene>
<evidence type="ECO:0008006" key="4">
    <source>
        <dbReference type="Google" id="ProtNLM"/>
    </source>
</evidence>
<accession>A0ABQ2NV07</accession>
<protein>
    <recommendedName>
        <fullName evidence="4">ParB/Sulfiredoxin domain-containing protein</fullName>
    </recommendedName>
</protein>
<dbReference type="RefSeq" id="WP_188734550.1">
    <property type="nucleotide sequence ID" value="NZ_BMLW01000006.1"/>
</dbReference>
<reference evidence="3" key="1">
    <citation type="journal article" date="2019" name="Int. J. Syst. Evol. Microbiol.">
        <title>The Global Catalogue of Microorganisms (GCM) 10K type strain sequencing project: providing services to taxonomists for standard genome sequencing and annotation.</title>
        <authorList>
            <consortium name="The Broad Institute Genomics Platform"/>
            <consortium name="The Broad Institute Genome Sequencing Center for Infectious Disease"/>
            <person name="Wu L."/>
            <person name="Ma J."/>
        </authorList>
    </citation>
    <scope>NUCLEOTIDE SEQUENCE [LARGE SCALE GENOMIC DNA]</scope>
    <source>
        <strain evidence="3">CGMCC 1.7693</strain>
    </source>
</reference>
<evidence type="ECO:0000313" key="2">
    <source>
        <dbReference type="EMBL" id="GGP11245.1"/>
    </source>
</evidence>
<keyword evidence="3" id="KW-1185">Reference proteome</keyword>
<organism evidence="2 3">
    <name type="scientific">Oceanobacillus neutriphilus</name>
    <dbReference type="NCBI Taxonomy" id="531815"/>
    <lineage>
        <taxon>Bacteria</taxon>
        <taxon>Bacillati</taxon>
        <taxon>Bacillota</taxon>
        <taxon>Bacilli</taxon>
        <taxon>Bacillales</taxon>
        <taxon>Bacillaceae</taxon>
        <taxon>Oceanobacillus</taxon>
    </lineage>
</organism>
<dbReference type="EMBL" id="BMLW01000006">
    <property type="protein sequence ID" value="GGP11245.1"/>
    <property type="molecule type" value="Genomic_DNA"/>
</dbReference>
<evidence type="ECO:0000256" key="1">
    <source>
        <dbReference type="SAM" id="MobiDB-lite"/>
    </source>
</evidence>
<comment type="caution">
    <text evidence="2">The sequence shown here is derived from an EMBL/GenBank/DDBJ whole genome shotgun (WGS) entry which is preliminary data.</text>
</comment>
<evidence type="ECO:0000313" key="3">
    <source>
        <dbReference type="Proteomes" id="UP000641206"/>
    </source>
</evidence>
<feature type="region of interest" description="Disordered" evidence="1">
    <location>
        <begin position="306"/>
        <end position="369"/>
    </location>
</feature>
<proteinExistence type="predicted"/>